<keyword evidence="2" id="KW-0472">Membrane</keyword>
<comment type="caution">
    <text evidence="3">The sequence shown here is derived from an EMBL/GenBank/DDBJ whole genome shotgun (WGS) entry which is preliminary data.</text>
</comment>
<protein>
    <recommendedName>
        <fullName evidence="5">PH domain-containing protein</fullName>
    </recommendedName>
</protein>
<dbReference type="PANTHER" id="PTHR35519:SF2">
    <property type="entry name" value="PH DOMAIN PROTEIN"/>
    <property type="match status" value="1"/>
</dbReference>
<gene>
    <name evidence="3" type="ORF">N656DRAFT_776063</name>
</gene>
<evidence type="ECO:0000313" key="4">
    <source>
        <dbReference type="Proteomes" id="UP001302812"/>
    </source>
</evidence>
<dbReference type="AlphaFoldDB" id="A0AAN6YUX6"/>
<feature type="transmembrane region" description="Helical" evidence="2">
    <location>
        <begin position="123"/>
        <end position="143"/>
    </location>
</feature>
<dbReference type="InterPro" id="IPR025187">
    <property type="entry name" value="DUF4112"/>
</dbReference>
<feature type="transmembrane region" description="Helical" evidence="2">
    <location>
        <begin position="74"/>
        <end position="97"/>
    </location>
</feature>
<organism evidence="3 4">
    <name type="scientific">Canariomyces notabilis</name>
    <dbReference type="NCBI Taxonomy" id="2074819"/>
    <lineage>
        <taxon>Eukaryota</taxon>
        <taxon>Fungi</taxon>
        <taxon>Dikarya</taxon>
        <taxon>Ascomycota</taxon>
        <taxon>Pezizomycotina</taxon>
        <taxon>Sordariomycetes</taxon>
        <taxon>Sordariomycetidae</taxon>
        <taxon>Sordariales</taxon>
        <taxon>Chaetomiaceae</taxon>
        <taxon>Canariomyces</taxon>
    </lineage>
</organism>
<accession>A0AAN6YUX6</accession>
<keyword evidence="2" id="KW-1133">Transmembrane helix</keyword>
<dbReference type="RefSeq" id="XP_064672581.1">
    <property type="nucleotide sequence ID" value="XM_064814561.1"/>
</dbReference>
<reference evidence="3" key="1">
    <citation type="journal article" date="2023" name="Mol. Phylogenet. Evol.">
        <title>Genome-scale phylogeny and comparative genomics of the fungal order Sordariales.</title>
        <authorList>
            <person name="Hensen N."/>
            <person name="Bonometti L."/>
            <person name="Westerberg I."/>
            <person name="Brannstrom I.O."/>
            <person name="Guillou S."/>
            <person name="Cros-Aarteil S."/>
            <person name="Calhoun S."/>
            <person name="Haridas S."/>
            <person name="Kuo A."/>
            <person name="Mondo S."/>
            <person name="Pangilinan J."/>
            <person name="Riley R."/>
            <person name="LaButti K."/>
            <person name="Andreopoulos B."/>
            <person name="Lipzen A."/>
            <person name="Chen C."/>
            <person name="Yan M."/>
            <person name="Daum C."/>
            <person name="Ng V."/>
            <person name="Clum A."/>
            <person name="Steindorff A."/>
            <person name="Ohm R.A."/>
            <person name="Martin F."/>
            <person name="Silar P."/>
            <person name="Natvig D.O."/>
            <person name="Lalanne C."/>
            <person name="Gautier V."/>
            <person name="Ament-Velasquez S.L."/>
            <person name="Kruys A."/>
            <person name="Hutchinson M.I."/>
            <person name="Powell A.J."/>
            <person name="Barry K."/>
            <person name="Miller A.N."/>
            <person name="Grigoriev I.V."/>
            <person name="Debuchy R."/>
            <person name="Gladieux P."/>
            <person name="Hiltunen Thoren M."/>
            <person name="Johannesson H."/>
        </authorList>
    </citation>
    <scope>NUCLEOTIDE SEQUENCE</scope>
    <source>
        <strain evidence="3">CBS 508.74</strain>
    </source>
</reference>
<dbReference type="GeneID" id="89938686"/>
<dbReference type="EMBL" id="MU853335">
    <property type="protein sequence ID" value="KAK4115011.1"/>
    <property type="molecule type" value="Genomic_DNA"/>
</dbReference>
<feature type="region of interest" description="Disordered" evidence="1">
    <location>
        <begin position="196"/>
        <end position="281"/>
    </location>
</feature>
<evidence type="ECO:0000313" key="3">
    <source>
        <dbReference type="EMBL" id="KAK4115011.1"/>
    </source>
</evidence>
<dbReference type="Proteomes" id="UP001302812">
    <property type="component" value="Unassembled WGS sequence"/>
</dbReference>
<feature type="compositionally biased region" description="Pro residues" evidence="1">
    <location>
        <begin position="215"/>
        <end position="229"/>
    </location>
</feature>
<dbReference type="Pfam" id="PF13430">
    <property type="entry name" value="DUF4112"/>
    <property type="match status" value="1"/>
</dbReference>
<evidence type="ECO:0000256" key="1">
    <source>
        <dbReference type="SAM" id="MobiDB-lite"/>
    </source>
</evidence>
<evidence type="ECO:0008006" key="5">
    <source>
        <dbReference type="Google" id="ProtNLM"/>
    </source>
</evidence>
<feature type="compositionally biased region" description="Basic and acidic residues" evidence="1">
    <location>
        <begin position="253"/>
        <end position="281"/>
    </location>
</feature>
<keyword evidence="2" id="KW-0812">Transmembrane</keyword>
<reference evidence="3" key="2">
    <citation type="submission" date="2023-05" db="EMBL/GenBank/DDBJ databases">
        <authorList>
            <consortium name="Lawrence Berkeley National Laboratory"/>
            <person name="Steindorff A."/>
            <person name="Hensen N."/>
            <person name="Bonometti L."/>
            <person name="Westerberg I."/>
            <person name="Brannstrom I.O."/>
            <person name="Guillou S."/>
            <person name="Cros-Aarteil S."/>
            <person name="Calhoun S."/>
            <person name="Haridas S."/>
            <person name="Kuo A."/>
            <person name="Mondo S."/>
            <person name="Pangilinan J."/>
            <person name="Riley R."/>
            <person name="Labutti K."/>
            <person name="Andreopoulos B."/>
            <person name="Lipzen A."/>
            <person name="Chen C."/>
            <person name="Yanf M."/>
            <person name="Daum C."/>
            <person name="Ng V."/>
            <person name="Clum A."/>
            <person name="Ohm R."/>
            <person name="Martin F."/>
            <person name="Silar P."/>
            <person name="Natvig D."/>
            <person name="Lalanne C."/>
            <person name="Gautier V."/>
            <person name="Ament-Velasquez S.L."/>
            <person name="Kruys A."/>
            <person name="Hutchinson M.I."/>
            <person name="Powell A.J."/>
            <person name="Barry K."/>
            <person name="Miller A.N."/>
            <person name="Grigoriev I.V."/>
            <person name="Debuchy R."/>
            <person name="Gladieux P."/>
            <person name="Thoren M.H."/>
            <person name="Johannesson H."/>
        </authorList>
    </citation>
    <scope>NUCLEOTIDE SEQUENCE</scope>
    <source>
        <strain evidence="3">CBS 508.74</strain>
    </source>
</reference>
<evidence type="ECO:0000256" key="2">
    <source>
        <dbReference type="SAM" id="Phobius"/>
    </source>
</evidence>
<name>A0AAN6YUX6_9PEZI</name>
<proteinExistence type="predicted"/>
<keyword evidence="4" id="KW-1185">Reference proteome</keyword>
<feature type="compositionally biased region" description="Low complexity" evidence="1">
    <location>
        <begin position="230"/>
        <end position="244"/>
    </location>
</feature>
<sequence length="281" mass="31055">MNLAVKYLQDAAFKKLGKKNTNLENPYYEKVPVVKNGTVVKYQKKERAIPPGLTDDEAKILKSVRKRAYRWDMCFTFCCFGFVFGWSAIFGLVPVIGDFFDFFMGMMLLKKASRIKGGLPKTLYARMFTNILIDLAVGFVPFLGDLADAYFRANTRNAWLLDAYLTAVGEARMANTVQNPDGQDKVRLPDELRLAPGDRDVETGVEPSGIVAPAPVTPSPAANPRPAPAAPMASIPGASAAIAPLRSMTGQRKGREVQDPRDQRKGGAVQDPRDQPKRSWR</sequence>
<dbReference type="PANTHER" id="PTHR35519">
    <property type="entry name" value="MEMBRANE PROTEINS"/>
    <property type="match status" value="1"/>
</dbReference>